<sequence>MCAKKILLVDDSADFRASVIKTLGRVFFITEAASEVEFRNIFRPYTFDLVILDMRLETEREGLRLLREILGFDELQPVIMVSAYGDTEAVLDSAEAGALMFLHKQEFTPELLARMVEAVLQQARMRRHLAALQGRLPGNDHSEFSGSNPMVRRVAEQVRKAADTPDSVVVATGERGVGHGLVAQAIHDGSRARVTAPLIMAVGLSRSGDDPGKMLFGASPVNGTPRQKGFLERANGGILFLDGIAGLPLDLYAKVTEALLRRLLDTTHPPIPLDLQLIIGVLPDAAVDVADFLQGTGLADRLIEIYLPPLRDRRGDIPLLATSYLHAFRQVGKTPARTIDHEALMFLESYSWPGNLVELRSTVEYAAIQAMIAGSEELMVEHLPLNMRQGNGLAKDGADSWDYRYRVAWAELELAERAIREHGAQSKTQLAEFLGYTDRFAFGRRMKKALGEHERFAAEFPLVSSWFAQKTKAA</sequence>
<evidence type="ECO:0000259" key="4">
    <source>
        <dbReference type="PROSITE" id="PS50045"/>
    </source>
</evidence>
<dbReference type="GO" id="GO:0005524">
    <property type="term" value="F:ATP binding"/>
    <property type="evidence" value="ECO:0007669"/>
    <property type="project" value="UniProtKB-KW"/>
</dbReference>
<dbReference type="Pfam" id="PF25601">
    <property type="entry name" value="AAA_lid_14"/>
    <property type="match status" value="1"/>
</dbReference>
<keyword evidence="3" id="KW-0597">Phosphoprotein</keyword>
<dbReference type="Gene3D" id="1.10.8.60">
    <property type="match status" value="1"/>
</dbReference>
<reference evidence="6" key="1">
    <citation type="submission" date="2019-02" db="EMBL/GenBank/DDBJ databases">
        <authorList>
            <person name="Gruber-Vodicka R. H."/>
            <person name="Seah K. B. B."/>
        </authorList>
    </citation>
    <scope>NUCLEOTIDE SEQUENCE</scope>
    <source>
        <strain evidence="6">BECK_S312</strain>
        <strain evidence="7">BECK_S426</strain>
    </source>
</reference>
<dbReference type="EMBL" id="CAADFP010000030">
    <property type="protein sequence ID" value="VFK26104.1"/>
    <property type="molecule type" value="Genomic_DNA"/>
</dbReference>
<dbReference type="InterPro" id="IPR011006">
    <property type="entry name" value="CheY-like_superfamily"/>
</dbReference>
<name>A0A450VZD2_9GAMM</name>
<dbReference type="CDD" id="cd00156">
    <property type="entry name" value="REC"/>
    <property type="match status" value="1"/>
</dbReference>
<dbReference type="PROSITE" id="PS50045">
    <property type="entry name" value="SIGMA54_INTERACT_4"/>
    <property type="match status" value="1"/>
</dbReference>
<gene>
    <name evidence="6" type="ORF">BECKLPF1236A_GA0070988_1003212</name>
    <name evidence="7" type="ORF">BECKLPF1236C_GA0070990_1003011</name>
</gene>
<keyword evidence="2" id="KW-0067">ATP-binding</keyword>
<dbReference type="GO" id="GO:0000160">
    <property type="term" value="P:phosphorelay signal transduction system"/>
    <property type="evidence" value="ECO:0007669"/>
    <property type="project" value="InterPro"/>
</dbReference>
<dbReference type="InterPro" id="IPR027417">
    <property type="entry name" value="P-loop_NTPase"/>
</dbReference>
<dbReference type="Gene3D" id="3.40.50.300">
    <property type="entry name" value="P-loop containing nucleotide triphosphate hydrolases"/>
    <property type="match status" value="1"/>
</dbReference>
<dbReference type="Pfam" id="PF00158">
    <property type="entry name" value="Sigma54_activat"/>
    <property type="match status" value="1"/>
</dbReference>
<dbReference type="SMART" id="SM00448">
    <property type="entry name" value="REC"/>
    <property type="match status" value="1"/>
</dbReference>
<dbReference type="InterPro" id="IPR058031">
    <property type="entry name" value="AAA_lid_NorR"/>
</dbReference>
<feature type="domain" description="Response regulatory" evidence="5">
    <location>
        <begin position="5"/>
        <end position="119"/>
    </location>
</feature>
<feature type="modified residue" description="4-aspartylphosphate" evidence="3">
    <location>
        <position position="53"/>
    </location>
</feature>
<feature type="domain" description="Sigma-54 factor interaction" evidence="4">
    <location>
        <begin position="144"/>
        <end position="368"/>
    </location>
</feature>
<dbReference type="InterPro" id="IPR001789">
    <property type="entry name" value="Sig_transdc_resp-reg_receiver"/>
</dbReference>
<evidence type="ECO:0000313" key="6">
    <source>
        <dbReference type="EMBL" id="VFK10110.1"/>
    </source>
</evidence>
<evidence type="ECO:0000313" key="7">
    <source>
        <dbReference type="EMBL" id="VFK26104.1"/>
    </source>
</evidence>
<protein>
    <submittedName>
        <fullName evidence="6">Two-component system, NtrC family, nitrogen regulation response regulator NtrX</fullName>
    </submittedName>
</protein>
<dbReference type="Pfam" id="PF00072">
    <property type="entry name" value="Response_reg"/>
    <property type="match status" value="1"/>
</dbReference>
<evidence type="ECO:0000256" key="2">
    <source>
        <dbReference type="ARBA" id="ARBA00022840"/>
    </source>
</evidence>
<evidence type="ECO:0000256" key="1">
    <source>
        <dbReference type="ARBA" id="ARBA00022741"/>
    </source>
</evidence>
<organism evidence="6">
    <name type="scientific">Candidatus Kentrum sp. LPFa</name>
    <dbReference type="NCBI Taxonomy" id="2126335"/>
    <lineage>
        <taxon>Bacteria</taxon>
        <taxon>Pseudomonadati</taxon>
        <taxon>Pseudomonadota</taxon>
        <taxon>Gammaproteobacteria</taxon>
        <taxon>Candidatus Kentrum</taxon>
    </lineage>
</organism>
<dbReference type="PANTHER" id="PTHR32071">
    <property type="entry name" value="TRANSCRIPTIONAL REGULATORY PROTEIN"/>
    <property type="match status" value="1"/>
</dbReference>
<dbReference type="SUPFAM" id="SSF52540">
    <property type="entry name" value="P-loop containing nucleoside triphosphate hydrolases"/>
    <property type="match status" value="1"/>
</dbReference>
<accession>A0A450VZD2</accession>
<dbReference type="SUPFAM" id="SSF52172">
    <property type="entry name" value="CheY-like"/>
    <property type="match status" value="1"/>
</dbReference>
<dbReference type="InterPro" id="IPR002078">
    <property type="entry name" value="Sigma_54_int"/>
</dbReference>
<dbReference type="Gene3D" id="3.40.50.2300">
    <property type="match status" value="1"/>
</dbReference>
<evidence type="ECO:0000256" key="3">
    <source>
        <dbReference type="PROSITE-ProRule" id="PRU00169"/>
    </source>
</evidence>
<dbReference type="GO" id="GO:0006355">
    <property type="term" value="P:regulation of DNA-templated transcription"/>
    <property type="evidence" value="ECO:0007669"/>
    <property type="project" value="InterPro"/>
</dbReference>
<dbReference type="AlphaFoldDB" id="A0A450VZD2"/>
<proteinExistence type="predicted"/>
<keyword evidence="1" id="KW-0547">Nucleotide-binding</keyword>
<dbReference type="EMBL" id="CAADFM010000032">
    <property type="protein sequence ID" value="VFK10110.1"/>
    <property type="molecule type" value="Genomic_DNA"/>
</dbReference>
<dbReference type="PANTHER" id="PTHR32071:SF14">
    <property type="entry name" value="TRANSCRIPTIONAL REGULATORY PROTEIN RTCR"/>
    <property type="match status" value="1"/>
</dbReference>
<dbReference type="PROSITE" id="PS50110">
    <property type="entry name" value="RESPONSE_REGULATORY"/>
    <property type="match status" value="1"/>
</dbReference>
<evidence type="ECO:0000259" key="5">
    <source>
        <dbReference type="PROSITE" id="PS50110"/>
    </source>
</evidence>